<sequence>MDEVHEAHPGASRMKSLARSYIWWPNMDQEVEDKVKSCSECQINQKMAPPAPLHLWEWPDHPWSRLHIDFAGPFMGHMFLVMVDAHSKWLEAHIMSNITATTTIEKLRQVFSTHGLPDSLVSDNATTFTCDLFQEFMRRNGIRHVRSAPFHPASNGLAERAVQTLKEGLKRMTGGTITTKLSRFLIQYRITPQTTTGQAPAVMLMGRRPKARLDLLRPNIRARVERKQEKQKERHDHHARERQLKPNDTVYIRNFTSSQRWLPGIILSQSGPVSFVVKLTDGRVMRRHQDHLRLRYDKDKTMFSDGTAVGGSIQVEIPQETASEEQGHSVVPAEGDGHSLTNTQPAPVPSDSAPLGHALPVSR</sequence>
<evidence type="ECO:0000256" key="1">
    <source>
        <dbReference type="ARBA" id="ARBA00039658"/>
    </source>
</evidence>
<dbReference type="InterPro" id="IPR001584">
    <property type="entry name" value="Integrase_cat-core"/>
</dbReference>
<dbReference type="GeneTree" id="ENSGT00940000166555"/>
<keyword evidence="5" id="KW-1185">Reference proteome</keyword>
<dbReference type="InterPro" id="IPR050951">
    <property type="entry name" value="Retrovirus_Pol_polyprotein"/>
</dbReference>
<feature type="region of interest" description="Disordered" evidence="2">
    <location>
        <begin position="320"/>
        <end position="363"/>
    </location>
</feature>
<dbReference type="Proteomes" id="UP000472277">
    <property type="component" value="Chromosome 31"/>
</dbReference>
<dbReference type="Ensembl" id="ENSSTUT00000008904.1">
    <property type="protein sequence ID" value="ENSSTUP00000008328.1"/>
    <property type="gene ID" value="ENSSTUG00000004109.1"/>
</dbReference>
<dbReference type="FunFam" id="3.30.420.10:FF:000063">
    <property type="entry name" value="Retrovirus-related Pol polyprotein from transposon 297-like Protein"/>
    <property type="match status" value="1"/>
</dbReference>
<dbReference type="InParanoid" id="A0A673WGV9"/>
<protein>
    <recommendedName>
        <fullName evidence="1">Gypsy retrotransposon integrase-like protein 1</fullName>
    </recommendedName>
</protein>
<feature type="domain" description="Integrase catalytic" evidence="3">
    <location>
        <begin position="58"/>
        <end position="217"/>
    </location>
</feature>
<dbReference type="Pfam" id="PF00665">
    <property type="entry name" value="rve"/>
    <property type="match status" value="1"/>
</dbReference>
<dbReference type="Gene3D" id="1.10.340.70">
    <property type="match status" value="1"/>
</dbReference>
<evidence type="ECO:0000313" key="5">
    <source>
        <dbReference type="Proteomes" id="UP000472277"/>
    </source>
</evidence>
<dbReference type="OMA" id="WEDIDRE"/>
<feature type="region of interest" description="Disordered" evidence="2">
    <location>
        <begin position="223"/>
        <end position="245"/>
    </location>
</feature>
<reference evidence="4" key="2">
    <citation type="submission" date="2025-09" db="UniProtKB">
        <authorList>
            <consortium name="Ensembl"/>
        </authorList>
    </citation>
    <scope>IDENTIFICATION</scope>
</reference>
<dbReference type="Gene3D" id="3.30.420.10">
    <property type="entry name" value="Ribonuclease H-like superfamily/Ribonuclease H"/>
    <property type="match status" value="1"/>
</dbReference>
<dbReference type="InterPro" id="IPR012337">
    <property type="entry name" value="RNaseH-like_sf"/>
</dbReference>
<evidence type="ECO:0000256" key="2">
    <source>
        <dbReference type="SAM" id="MobiDB-lite"/>
    </source>
</evidence>
<dbReference type="InterPro" id="IPR036397">
    <property type="entry name" value="RNaseH_sf"/>
</dbReference>
<accession>A0A673WGV9</accession>
<dbReference type="GO" id="GO:0003676">
    <property type="term" value="F:nucleic acid binding"/>
    <property type="evidence" value="ECO:0007669"/>
    <property type="project" value="InterPro"/>
</dbReference>
<dbReference type="PANTHER" id="PTHR37984">
    <property type="entry name" value="PROTEIN CBG26694"/>
    <property type="match status" value="1"/>
</dbReference>
<organism evidence="4 5">
    <name type="scientific">Salmo trutta</name>
    <name type="common">Brown trout</name>
    <dbReference type="NCBI Taxonomy" id="8032"/>
    <lineage>
        <taxon>Eukaryota</taxon>
        <taxon>Metazoa</taxon>
        <taxon>Chordata</taxon>
        <taxon>Craniata</taxon>
        <taxon>Vertebrata</taxon>
        <taxon>Euteleostomi</taxon>
        <taxon>Actinopterygii</taxon>
        <taxon>Neopterygii</taxon>
        <taxon>Teleostei</taxon>
        <taxon>Protacanthopterygii</taxon>
        <taxon>Salmoniformes</taxon>
        <taxon>Salmonidae</taxon>
        <taxon>Salmoninae</taxon>
        <taxon>Salmo</taxon>
    </lineage>
</organism>
<dbReference type="PROSITE" id="PS50994">
    <property type="entry name" value="INTEGRASE"/>
    <property type="match status" value="1"/>
</dbReference>
<evidence type="ECO:0000259" key="3">
    <source>
        <dbReference type="PROSITE" id="PS50994"/>
    </source>
</evidence>
<proteinExistence type="predicted"/>
<dbReference type="InterPro" id="IPR041588">
    <property type="entry name" value="Integrase_H2C2"/>
</dbReference>
<reference evidence="4" key="1">
    <citation type="submission" date="2025-08" db="UniProtKB">
        <authorList>
            <consortium name="Ensembl"/>
        </authorList>
    </citation>
    <scope>IDENTIFICATION</scope>
</reference>
<dbReference type="SUPFAM" id="SSF53098">
    <property type="entry name" value="Ribonuclease H-like"/>
    <property type="match status" value="1"/>
</dbReference>
<dbReference type="AlphaFoldDB" id="A0A673WGV9"/>
<dbReference type="Pfam" id="PF17921">
    <property type="entry name" value="Integrase_H2C2"/>
    <property type="match status" value="1"/>
</dbReference>
<name>A0A673WGV9_SALTR</name>
<dbReference type="GO" id="GO:0015074">
    <property type="term" value="P:DNA integration"/>
    <property type="evidence" value="ECO:0007669"/>
    <property type="project" value="InterPro"/>
</dbReference>
<evidence type="ECO:0000313" key="4">
    <source>
        <dbReference type="Ensembl" id="ENSSTUP00000008328.1"/>
    </source>
</evidence>
<dbReference type="PANTHER" id="PTHR37984:SF13">
    <property type="entry name" value="RIBONUCLEASE H"/>
    <property type="match status" value="1"/>
</dbReference>